<keyword evidence="5 11" id="KW-0863">Zinc-finger</keyword>
<dbReference type="VEuPathDB" id="VectorBase:GBRI034553"/>
<evidence type="ECO:0000256" key="8">
    <source>
        <dbReference type="ARBA" id="ARBA00023125"/>
    </source>
</evidence>
<dbReference type="EnsemblMetazoa" id="GBRI034553-RA">
    <property type="protein sequence ID" value="GBRI034553-PA"/>
    <property type="gene ID" value="GBRI034553"/>
</dbReference>
<keyword evidence="8" id="KW-0238">DNA-binding</keyword>
<evidence type="ECO:0000259" key="12">
    <source>
        <dbReference type="PROSITE" id="PS50157"/>
    </source>
</evidence>
<comment type="subcellular location">
    <subcellularLocation>
        <location evidence="1">Nucleus</location>
    </subcellularLocation>
</comment>
<dbReference type="FunFam" id="3.30.160.60:FF:000563">
    <property type="entry name" value="Krueppel-like factor 8"/>
    <property type="match status" value="1"/>
</dbReference>
<evidence type="ECO:0000256" key="2">
    <source>
        <dbReference type="ARBA" id="ARBA00022491"/>
    </source>
</evidence>
<dbReference type="Proteomes" id="UP000091820">
    <property type="component" value="Unassembled WGS sequence"/>
</dbReference>
<reference evidence="13" key="2">
    <citation type="submission" date="2020-05" db="UniProtKB">
        <authorList>
            <consortium name="EnsemblMetazoa"/>
        </authorList>
    </citation>
    <scope>IDENTIFICATION</scope>
    <source>
        <strain evidence="13">IAEA</strain>
    </source>
</reference>
<evidence type="ECO:0000256" key="9">
    <source>
        <dbReference type="ARBA" id="ARBA00023163"/>
    </source>
</evidence>
<reference evidence="14" key="1">
    <citation type="submission" date="2014-03" db="EMBL/GenBank/DDBJ databases">
        <authorList>
            <person name="Aksoy S."/>
            <person name="Warren W."/>
            <person name="Wilson R.K."/>
        </authorList>
    </citation>
    <scope>NUCLEOTIDE SEQUENCE [LARGE SCALE GENOMIC DNA]</scope>
    <source>
        <strain evidence="14">IAEA</strain>
    </source>
</reference>
<evidence type="ECO:0000256" key="3">
    <source>
        <dbReference type="ARBA" id="ARBA00022723"/>
    </source>
</evidence>
<dbReference type="PROSITE" id="PS50157">
    <property type="entry name" value="ZINC_FINGER_C2H2_2"/>
    <property type="match status" value="3"/>
</dbReference>
<dbReference type="SMART" id="SM00355">
    <property type="entry name" value="ZnF_C2H2"/>
    <property type="match status" value="3"/>
</dbReference>
<dbReference type="GO" id="GO:0005634">
    <property type="term" value="C:nucleus"/>
    <property type="evidence" value="ECO:0007669"/>
    <property type="project" value="UniProtKB-SubCell"/>
</dbReference>
<keyword evidence="3" id="KW-0479">Metal-binding</keyword>
<evidence type="ECO:0000313" key="13">
    <source>
        <dbReference type="EnsemblMetazoa" id="GBRI034553-PA"/>
    </source>
</evidence>
<dbReference type="STRING" id="37001.A0A1A9WW18"/>
<keyword evidence="14" id="KW-1185">Reference proteome</keyword>
<evidence type="ECO:0000256" key="7">
    <source>
        <dbReference type="ARBA" id="ARBA00023015"/>
    </source>
</evidence>
<name>A0A1A9WW18_9MUSC</name>
<dbReference type="InterPro" id="IPR013087">
    <property type="entry name" value="Znf_C2H2_type"/>
</dbReference>
<evidence type="ECO:0000256" key="11">
    <source>
        <dbReference type="PROSITE-ProRule" id="PRU00042"/>
    </source>
</evidence>
<evidence type="ECO:0000313" key="14">
    <source>
        <dbReference type="Proteomes" id="UP000091820"/>
    </source>
</evidence>
<dbReference type="GO" id="GO:0000978">
    <property type="term" value="F:RNA polymerase II cis-regulatory region sequence-specific DNA binding"/>
    <property type="evidence" value="ECO:0007669"/>
    <property type="project" value="TreeGrafter"/>
</dbReference>
<evidence type="ECO:0000256" key="4">
    <source>
        <dbReference type="ARBA" id="ARBA00022737"/>
    </source>
</evidence>
<feature type="domain" description="C2H2-type" evidence="12">
    <location>
        <begin position="336"/>
        <end position="365"/>
    </location>
</feature>
<keyword evidence="10" id="KW-0539">Nucleus</keyword>
<protein>
    <recommendedName>
        <fullName evidence="12">C2H2-type domain-containing protein</fullName>
    </recommendedName>
</protein>
<keyword evidence="4" id="KW-0677">Repeat</keyword>
<dbReference type="FunFam" id="3.30.160.60:FF:000021">
    <property type="entry name" value="Basic krueppel-like factor 3"/>
    <property type="match status" value="1"/>
</dbReference>
<organism evidence="13 14">
    <name type="scientific">Glossina brevipalpis</name>
    <dbReference type="NCBI Taxonomy" id="37001"/>
    <lineage>
        <taxon>Eukaryota</taxon>
        <taxon>Metazoa</taxon>
        <taxon>Ecdysozoa</taxon>
        <taxon>Arthropoda</taxon>
        <taxon>Hexapoda</taxon>
        <taxon>Insecta</taxon>
        <taxon>Pterygota</taxon>
        <taxon>Neoptera</taxon>
        <taxon>Endopterygota</taxon>
        <taxon>Diptera</taxon>
        <taxon>Brachycera</taxon>
        <taxon>Muscomorpha</taxon>
        <taxon>Hippoboscoidea</taxon>
        <taxon>Glossinidae</taxon>
        <taxon>Glossina</taxon>
    </lineage>
</organism>
<accession>A0A1A9WW18</accession>
<keyword evidence="9" id="KW-0804">Transcription</keyword>
<dbReference type="GO" id="GO:0008270">
    <property type="term" value="F:zinc ion binding"/>
    <property type="evidence" value="ECO:0007669"/>
    <property type="project" value="UniProtKB-KW"/>
</dbReference>
<dbReference type="PANTHER" id="PTHR23235">
    <property type="entry name" value="KRUEPPEL-LIKE TRANSCRIPTION FACTOR"/>
    <property type="match status" value="1"/>
</dbReference>
<sequence>MISFLIFFKGPQRQSHRTSGALKSNIDLNSWKSAYRVSSGNPFSSSSSKNTKLSCTSTTLSTSLTINRQSSASTAISKLQLPPFLAAAPFLFTYRRLKEENNNNNIGFLNHNDNNTNSAMSSHHLGAGVETQTLHACSSSSATSGNFSNTSSANNSSFCHDYDRKFSLLSLFRNPYKYSERRILNNAPAALGGGTTITASPSHISMSNPASSFIPSSQFGALGCKAQNTSSANTPSWKLVSATQQSSGVNHAFHGAFNILNNNDERKKAFTSIVTGGSSTFERSAESRSNTSAYAYNDLSKSRKVHKCDNDGCDKVYTKSSHLKAHKRTHTGEKPYVCTWEGCVWRFARSDELTRHYRKHTGVKPFRCQLCTRSFSRSDHLSLHMRRH</sequence>
<dbReference type="InterPro" id="IPR036236">
    <property type="entry name" value="Znf_C2H2_sf"/>
</dbReference>
<evidence type="ECO:0000256" key="5">
    <source>
        <dbReference type="ARBA" id="ARBA00022771"/>
    </source>
</evidence>
<keyword evidence="6" id="KW-0862">Zinc</keyword>
<keyword evidence="2" id="KW-0678">Repressor</keyword>
<evidence type="ECO:0000256" key="6">
    <source>
        <dbReference type="ARBA" id="ARBA00022833"/>
    </source>
</evidence>
<dbReference type="PROSITE" id="PS00028">
    <property type="entry name" value="ZINC_FINGER_C2H2_1"/>
    <property type="match status" value="3"/>
</dbReference>
<evidence type="ECO:0000256" key="1">
    <source>
        <dbReference type="ARBA" id="ARBA00004123"/>
    </source>
</evidence>
<dbReference type="AlphaFoldDB" id="A0A1A9WW18"/>
<keyword evidence="7" id="KW-0805">Transcription regulation</keyword>
<dbReference type="Pfam" id="PF00096">
    <property type="entry name" value="zf-C2H2"/>
    <property type="match status" value="3"/>
</dbReference>
<dbReference type="PANTHER" id="PTHR23235:SF48">
    <property type="entry name" value="KRUEPPEL-LIKE FACTOR 3"/>
    <property type="match status" value="1"/>
</dbReference>
<dbReference type="Gene3D" id="3.30.160.60">
    <property type="entry name" value="Classic Zinc Finger"/>
    <property type="match status" value="3"/>
</dbReference>
<dbReference type="SUPFAM" id="SSF57667">
    <property type="entry name" value="beta-beta-alpha zinc fingers"/>
    <property type="match status" value="2"/>
</dbReference>
<evidence type="ECO:0000256" key="10">
    <source>
        <dbReference type="ARBA" id="ARBA00023242"/>
    </source>
</evidence>
<dbReference type="FunFam" id="3.30.160.60:FF:000018">
    <property type="entry name" value="Krueppel-like factor 15"/>
    <property type="match status" value="1"/>
</dbReference>
<dbReference type="GO" id="GO:0000981">
    <property type="term" value="F:DNA-binding transcription factor activity, RNA polymerase II-specific"/>
    <property type="evidence" value="ECO:0007669"/>
    <property type="project" value="TreeGrafter"/>
</dbReference>
<proteinExistence type="predicted"/>
<feature type="domain" description="C2H2-type" evidence="12">
    <location>
        <begin position="306"/>
        <end position="335"/>
    </location>
</feature>
<feature type="domain" description="C2H2-type" evidence="12">
    <location>
        <begin position="366"/>
        <end position="388"/>
    </location>
</feature>